<evidence type="ECO:0008006" key="6">
    <source>
        <dbReference type="Google" id="ProtNLM"/>
    </source>
</evidence>
<dbReference type="AlphaFoldDB" id="A0A9P5C1H3"/>
<dbReference type="Proteomes" id="UP000758155">
    <property type="component" value="Unassembled WGS sequence"/>
</dbReference>
<reference evidence="4" key="1">
    <citation type="submission" date="2019-04" db="EMBL/GenBank/DDBJ databases">
        <title>Sequencing of skin fungus with MAO and IRED activity.</title>
        <authorList>
            <person name="Marsaioli A.J."/>
            <person name="Bonatto J.M.C."/>
            <person name="Reis Junior O."/>
        </authorList>
    </citation>
    <scope>NUCLEOTIDE SEQUENCE</scope>
    <source>
        <strain evidence="4">28M1</strain>
    </source>
</reference>
<feature type="domain" description="Cell wall mannoprotein PIR1-like C-terminal" evidence="3">
    <location>
        <begin position="62"/>
        <end position="135"/>
    </location>
</feature>
<feature type="compositionally biased region" description="Low complexity" evidence="1">
    <location>
        <begin position="148"/>
        <end position="168"/>
    </location>
</feature>
<evidence type="ECO:0000313" key="4">
    <source>
        <dbReference type="EMBL" id="KAF3039143.1"/>
    </source>
</evidence>
<sequence>MKYAFAQVVFGLGANALVAREASQCVQLKASGGQSGVLGQLGDGQNRVGGGHPEGCYCLGNGGFTDSNGRGCILTPPTTQFQCDVGASPTTGFAIGSSGSVTYNGSSKFYACPATDTEYNVYTTPVAGQDKCVEITLTSAGSCGAGSGQPSAPAASMPAKSSAATMPSQPAQSYPAQSMPAPKPSAPASSAPAPKPSAPAMSQPAMSQPAMSQPVPKPSQPAQSYPAQSISAPKPSPPVQSAPAPKPSVPAQSAPVPAPSAPAQSGNMCPTDLNGDYQYPHLIVPVDSQQPSKAYGTQYNGKISSHTCSIFNFDIPSSYFGKTCSVVFLFPQQKDLETSSFTVSGSGKVDFSKLKSPANQQTTYANQPGKESDLASMSIAPGNSYAITSGACAAGQTVSYEICSEGDYSLDYFQDYNPSPIGLYVRSC</sequence>
<feature type="compositionally biased region" description="Pro residues" evidence="1">
    <location>
        <begin position="234"/>
        <end position="248"/>
    </location>
</feature>
<evidence type="ECO:0000259" key="3">
    <source>
        <dbReference type="Pfam" id="PF22799"/>
    </source>
</evidence>
<feature type="compositionally biased region" description="Low complexity" evidence="1">
    <location>
        <begin position="249"/>
        <end position="265"/>
    </location>
</feature>
<feature type="domain" description="Ubiquitin 3 binding protein But2 C-terminal" evidence="2">
    <location>
        <begin position="278"/>
        <end position="418"/>
    </location>
</feature>
<name>A0A9P5C1H3_9PLEO</name>
<protein>
    <recommendedName>
        <fullName evidence="6">Ubiquitin 3 binding protein But2 C-terminal domain-containing protein</fullName>
    </recommendedName>
</protein>
<keyword evidence="5" id="KW-1185">Reference proteome</keyword>
<proteinExistence type="predicted"/>
<dbReference type="OrthoDB" id="4657524at2759"/>
<dbReference type="InterPro" id="IPR054508">
    <property type="entry name" value="PIR1-like_C"/>
</dbReference>
<dbReference type="EMBL" id="SWKV01000032">
    <property type="protein sequence ID" value="KAF3039143.1"/>
    <property type="molecule type" value="Genomic_DNA"/>
</dbReference>
<dbReference type="InterPro" id="IPR018620">
    <property type="entry name" value="Ubiquitin3-bd_protein_But2_C"/>
</dbReference>
<evidence type="ECO:0000256" key="1">
    <source>
        <dbReference type="SAM" id="MobiDB-lite"/>
    </source>
</evidence>
<dbReference type="PANTHER" id="PTHR39613:SF1">
    <property type="entry name" value="ANCHORED CELL WALL PROTEIN, PUTATIVE (AFU_ORTHOLOGUE AFUA_4G08960)-RELATED"/>
    <property type="match status" value="1"/>
</dbReference>
<evidence type="ECO:0000313" key="5">
    <source>
        <dbReference type="Proteomes" id="UP000758155"/>
    </source>
</evidence>
<dbReference type="Pfam" id="PF22799">
    <property type="entry name" value="PIR1-like_C"/>
    <property type="match status" value="1"/>
</dbReference>
<gene>
    <name evidence="4" type="ORF">E8E12_003095</name>
</gene>
<comment type="caution">
    <text evidence="4">The sequence shown here is derived from an EMBL/GenBank/DDBJ whole genome shotgun (WGS) entry which is preliminary data.</text>
</comment>
<evidence type="ECO:0000259" key="2">
    <source>
        <dbReference type="Pfam" id="PF09792"/>
    </source>
</evidence>
<feature type="compositionally biased region" description="Polar residues" evidence="1">
    <location>
        <begin position="220"/>
        <end position="230"/>
    </location>
</feature>
<feature type="compositionally biased region" description="Low complexity" evidence="1">
    <location>
        <begin position="175"/>
        <end position="214"/>
    </location>
</feature>
<organism evidence="4 5">
    <name type="scientific">Didymella heteroderae</name>
    <dbReference type="NCBI Taxonomy" id="1769908"/>
    <lineage>
        <taxon>Eukaryota</taxon>
        <taxon>Fungi</taxon>
        <taxon>Dikarya</taxon>
        <taxon>Ascomycota</taxon>
        <taxon>Pezizomycotina</taxon>
        <taxon>Dothideomycetes</taxon>
        <taxon>Pleosporomycetidae</taxon>
        <taxon>Pleosporales</taxon>
        <taxon>Pleosporineae</taxon>
        <taxon>Didymellaceae</taxon>
        <taxon>Didymella</taxon>
    </lineage>
</organism>
<feature type="region of interest" description="Disordered" evidence="1">
    <location>
        <begin position="143"/>
        <end position="266"/>
    </location>
</feature>
<accession>A0A9P5C1H3</accession>
<dbReference type="Pfam" id="PF09792">
    <property type="entry name" value="But2"/>
    <property type="match status" value="1"/>
</dbReference>
<dbReference type="PANTHER" id="PTHR39613">
    <property type="entry name" value="ANCHORED CELL WALL PROTEIN, PUTATIVE (AFU_ORTHOLOGUE AFUA_4G08960)-RELATED"/>
    <property type="match status" value="1"/>
</dbReference>